<sequence length="112" mass="12603">MPNIEIHGLGIRGPFAQEAFALRKKIFEILEASPVAKDIVVSIYDDIVVDKKGEAQPYLRIIFAPADRIFLDILSLRSLGFDIEVLELKNFQSRNSQSLVSEADLDPEFLRG</sequence>
<comment type="caution">
    <text evidence="1">The sequence shown here is derived from an EMBL/GenBank/DDBJ whole genome shotgun (WGS) entry which is preliminary data.</text>
</comment>
<evidence type="ECO:0000313" key="1">
    <source>
        <dbReference type="EMBL" id="OGZ65169.1"/>
    </source>
</evidence>
<evidence type="ECO:0000313" key="2">
    <source>
        <dbReference type="Proteomes" id="UP000177190"/>
    </source>
</evidence>
<dbReference type="EMBL" id="MHOM01000011">
    <property type="protein sequence ID" value="OGZ65169.1"/>
    <property type="molecule type" value="Genomic_DNA"/>
</dbReference>
<dbReference type="AlphaFoldDB" id="A0A1G2HS01"/>
<gene>
    <name evidence="1" type="ORF">A2812_01195</name>
</gene>
<proteinExistence type="predicted"/>
<organism evidence="1 2">
    <name type="scientific">Candidatus Staskawiczbacteria bacterium RIFCSPHIGHO2_01_FULL_36_16</name>
    <dbReference type="NCBI Taxonomy" id="1802200"/>
    <lineage>
        <taxon>Bacteria</taxon>
        <taxon>Candidatus Staskawicziibacteriota</taxon>
    </lineage>
</organism>
<name>A0A1G2HS01_9BACT</name>
<reference evidence="1 2" key="1">
    <citation type="journal article" date="2016" name="Nat. Commun.">
        <title>Thousands of microbial genomes shed light on interconnected biogeochemical processes in an aquifer system.</title>
        <authorList>
            <person name="Anantharaman K."/>
            <person name="Brown C.T."/>
            <person name="Hug L.A."/>
            <person name="Sharon I."/>
            <person name="Castelle C.J."/>
            <person name="Probst A.J."/>
            <person name="Thomas B.C."/>
            <person name="Singh A."/>
            <person name="Wilkins M.J."/>
            <person name="Karaoz U."/>
            <person name="Brodie E.L."/>
            <person name="Williams K.H."/>
            <person name="Hubbard S.S."/>
            <person name="Banfield J.F."/>
        </authorList>
    </citation>
    <scope>NUCLEOTIDE SEQUENCE [LARGE SCALE GENOMIC DNA]</scope>
</reference>
<accession>A0A1G2HS01</accession>
<dbReference type="Proteomes" id="UP000177190">
    <property type="component" value="Unassembled WGS sequence"/>
</dbReference>
<protein>
    <submittedName>
        <fullName evidence="1">Uncharacterized protein</fullName>
    </submittedName>
</protein>